<dbReference type="GeneID" id="63831625"/>
<name>A0A165CXN0_9APHY</name>
<dbReference type="EMBL" id="KV427642">
    <property type="protein sequence ID" value="KZT03683.1"/>
    <property type="molecule type" value="Genomic_DNA"/>
</dbReference>
<gene>
    <name evidence="2" type="ORF">LAESUDRAFT_814544</name>
</gene>
<dbReference type="PANTHER" id="PTHR24148:SF64">
    <property type="entry name" value="HETEROKARYON INCOMPATIBILITY DOMAIN-CONTAINING PROTEIN"/>
    <property type="match status" value="1"/>
</dbReference>
<sequence>MDCAQPPGDTTENKTQDALQEITRYFEPDPEYEFDAVFERNRAVNFVREYDLRWRGPNGIFQEAITEAERRRRTGASDRAAAKIARDDQKASEAARFGVQRHWLPYTLRKKKEAMQAKRTGQAEDDARSRPSTCIYEIPFSELIDNIIDINGKGKATPGKFRLVDCESLSEDTPYWDYKLSIHEFPAFPPVEDVPYIAISYVWRGNPVSPDDPDSRYPGFNVKGAQDDSDLVGIGLLTFIARCSWKMGYRYLWLDRLCIIQDNREDKRTQIQNMYAIYRHCGACLVLPGGIQRTVPLHEETSWITRAWTLQEAVAPKETYVLYDSFQSAAREGHKYSGARVQSTIKDINRMDDHAIVPLEDLLVDSIQIGRSSTYRPAIIRDAAGGFEASEDARVQMVALLGAMRLKGAAKEQAIWRSALMRTSSRPVDMVFSIMGLFDVTLDTHAYGKNDRLAAWRALAQEILKSGRPPSWLGTSFFLPFGQEPSTFPREPEALEVRDVVQIGYHLGGKRWKEVAVMMNNFSDSRWWLEDMPCPASMDGSGNFTFSSHAVPALFITAGRDFVREFDNMHLDLTDDGACVDAVYIVATDGSVWKVQSTADDVRAGFRTFIVYIGRQLPWSDAEWAGDCTIRVLVIEEHASGRYRMRAWCWLGDVFLDWIKHRWAMHTFTIGTPE</sequence>
<proteinExistence type="predicted"/>
<keyword evidence="3" id="KW-1185">Reference proteome</keyword>
<reference evidence="2 3" key="1">
    <citation type="journal article" date="2016" name="Mol. Biol. Evol.">
        <title>Comparative Genomics of Early-Diverging Mushroom-Forming Fungi Provides Insights into the Origins of Lignocellulose Decay Capabilities.</title>
        <authorList>
            <person name="Nagy L.G."/>
            <person name="Riley R."/>
            <person name="Tritt A."/>
            <person name="Adam C."/>
            <person name="Daum C."/>
            <person name="Floudas D."/>
            <person name="Sun H."/>
            <person name="Yadav J.S."/>
            <person name="Pangilinan J."/>
            <person name="Larsson K.H."/>
            <person name="Matsuura K."/>
            <person name="Barry K."/>
            <person name="Labutti K."/>
            <person name="Kuo R."/>
            <person name="Ohm R.A."/>
            <person name="Bhattacharya S.S."/>
            <person name="Shirouzu T."/>
            <person name="Yoshinaga Y."/>
            <person name="Martin F.M."/>
            <person name="Grigoriev I.V."/>
            <person name="Hibbett D.S."/>
        </authorList>
    </citation>
    <scope>NUCLEOTIDE SEQUENCE [LARGE SCALE GENOMIC DNA]</scope>
    <source>
        <strain evidence="2 3">93-53</strain>
    </source>
</reference>
<accession>A0A165CXN0</accession>
<dbReference type="InterPro" id="IPR010730">
    <property type="entry name" value="HET"/>
</dbReference>
<protein>
    <recommendedName>
        <fullName evidence="1">Heterokaryon incompatibility domain-containing protein</fullName>
    </recommendedName>
</protein>
<dbReference type="PANTHER" id="PTHR24148">
    <property type="entry name" value="ANKYRIN REPEAT DOMAIN-CONTAINING PROTEIN 39 HOMOLOG-RELATED"/>
    <property type="match status" value="1"/>
</dbReference>
<dbReference type="AlphaFoldDB" id="A0A165CXN0"/>
<feature type="domain" description="Heterokaryon incompatibility" evidence="1">
    <location>
        <begin position="196"/>
        <end position="287"/>
    </location>
</feature>
<evidence type="ECO:0000313" key="2">
    <source>
        <dbReference type="EMBL" id="KZT03683.1"/>
    </source>
</evidence>
<dbReference type="STRING" id="1314785.A0A165CXN0"/>
<dbReference type="InterPro" id="IPR052895">
    <property type="entry name" value="HetReg/Transcr_Mod"/>
</dbReference>
<dbReference type="OrthoDB" id="5303367at2759"/>
<dbReference type="Proteomes" id="UP000076871">
    <property type="component" value="Unassembled WGS sequence"/>
</dbReference>
<dbReference type="InParanoid" id="A0A165CXN0"/>
<evidence type="ECO:0000259" key="1">
    <source>
        <dbReference type="Pfam" id="PF06985"/>
    </source>
</evidence>
<dbReference type="RefSeq" id="XP_040761423.1">
    <property type="nucleotide sequence ID" value="XM_040914598.1"/>
</dbReference>
<evidence type="ECO:0000313" key="3">
    <source>
        <dbReference type="Proteomes" id="UP000076871"/>
    </source>
</evidence>
<dbReference type="Pfam" id="PF06985">
    <property type="entry name" value="HET"/>
    <property type="match status" value="1"/>
</dbReference>
<organism evidence="2 3">
    <name type="scientific">Laetiporus sulphureus 93-53</name>
    <dbReference type="NCBI Taxonomy" id="1314785"/>
    <lineage>
        <taxon>Eukaryota</taxon>
        <taxon>Fungi</taxon>
        <taxon>Dikarya</taxon>
        <taxon>Basidiomycota</taxon>
        <taxon>Agaricomycotina</taxon>
        <taxon>Agaricomycetes</taxon>
        <taxon>Polyporales</taxon>
        <taxon>Laetiporus</taxon>
    </lineage>
</organism>